<gene>
    <name evidence="2" type="ORF">SCWH03_49740</name>
</gene>
<organism evidence="2 3">
    <name type="scientific">Streptomyces pacificus</name>
    <dbReference type="NCBI Taxonomy" id="2705029"/>
    <lineage>
        <taxon>Bacteria</taxon>
        <taxon>Bacillati</taxon>
        <taxon>Actinomycetota</taxon>
        <taxon>Actinomycetes</taxon>
        <taxon>Kitasatosporales</taxon>
        <taxon>Streptomycetaceae</taxon>
        <taxon>Streptomyces</taxon>
    </lineage>
</organism>
<dbReference type="Proteomes" id="UP000484988">
    <property type="component" value="Unassembled WGS sequence"/>
</dbReference>
<feature type="compositionally biased region" description="Basic and acidic residues" evidence="1">
    <location>
        <begin position="68"/>
        <end position="88"/>
    </location>
</feature>
<evidence type="ECO:0000256" key="1">
    <source>
        <dbReference type="SAM" id="MobiDB-lite"/>
    </source>
</evidence>
<dbReference type="EMBL" id="BLLG01000019">
    <property type="protein sequence ID" value="GFH38726.1"/>
    <property type="molecule type" value="Genomic_DNA"/>
</dbReference>
<protein>
    <submittedName>
        <fullName evidence="2">Uncharacterized protein</fullName>
    </submittedName>
</protein>
<evidence type="ECO:0000313" key="3">
    <source>
        <dbReference type="Proteomes" id="UP000484988"/>
    </source>
</evidence>
<comment type="caution">
    <text evidence="2">The sequence shown here is derived from an EMBL/GenBank/DDBJ whole genome shotgun (WGS) entry which is preliminary data.</text>
</comment>
<sequence length="102" mass="10938">MFEAPLDLFTVGSLQGPLDLFLRASRTSRSPSPSRPAGRPTPRTREPRRSGSRGTAPFRAINTLQEPVRGDRGADGGASGERHPERDLLLPSARCEDGAQGS</sequence>
<proteinExistence type="predicted"/>
<dbReference type="AlphaFoldDB" id="A0A6A0B0S7"/>
<reference evidence="2 3" key="1">
    <citation type="submission" date="2020-02" db="EMBL/GenBank/DDBJ databases">
        <title>Whole Genome Shotgun Sequence of Streptomyces sp. strain CWH03.</title>
        <authorList>
            <person name="Dohra H."/>
            <person name="Kodani S."/>
            <person name="Yamamura H."/>
        </authorList>
    </citation>
    <scope>NUCLEOTIDE SEQUENCE [LARGE SCALE GENOMIC DNA]</scope>
    <source>
        <strain evidence="2 3">CWH03</strain>
    </source>
</reference>
<keyword evidence="3" id="KW-1185">Reference proteome</keyword>
<feature type="compositionally biased region" description="Low complexity" evidence="1">
    <location>
        <begin position="23"/>
        <end position="41"/>
    </location>
</feature>
<name>A0A6A0B0S7_9ACTN</name>
<feature type="region of interest" description="Disordered" evidence="1">
    <location>
        <begin position="22"/>
        <end position="102"/>
    </location>
</feature>
<accession>A0A6A0B0S7</accession>
<evidence type="ECO:0000313" key="2">
    <source>
        <dbReference type="EMBL" id="GFH38726.1"/>
    </source>
</evidence>